<evidence type="ECO:0000256" key="1">
    <source>
        <dbReference type="SAM" id="Coils"/>
    </source>
</evidence>
<feature type="coiled-coil region" evidence="1">
    <location>
        <begin position="215"/>
        <end position="242"/>
    </location>
</feature>
<dbReference type="Proteomes" id="UP000079169">
    <property type="component" value="Unplaced"/>
</dbReference>
<organism evidence="2 3">
    <name type="scientific">Diaphorina citri</name>
    <name type="common">Asian citrus psyllid</name>
    <dbReference type="NCBI Taxonomy" id="121845"/>
    <lineage>
        <taxon>Eukaryota</taxon>
        <taxon>Metazoa</taxon>
        <taxon>Ecdysozoa</taxon>
        <taxon>Arthropoda</taxon>
        <taxon>Hexapoda</taxon>
        <taxon>Insecta</taxon>
        <taxon>Pterygota</taxon>
        <taxon>Neoptera</taxon>
        <taxon>Paraneoptera</taxon>
        <taxon>Hemiptera</taxon>
        <taxon>Sternorrhyncha</taxon>
        <taxon>Psylloidea</taxon>
        <taxon>Psyllidae</taxon>
        <taxon>Diaphorininae</taxon>
        <taxon>Diaphorina</taxon>
    </lineage>
</organism>
<keyword evidence="1" id="KW-0175">Coiled coil</keyword>
<dbReference type="PaxDb" id="121845-A0A3Q0IVF8"/>
<accession>A0A3Q0IVF8</accession>
<keyword evidence="2" id="KW-1185">Reference proteome</keyword>
<proteinExistence type="predicted"/>
<gene>
    <name evidence="3" type="primary">LOC113467925</name>
</gene>
<protein>
    <submittedName>
        <fullName evidence="3">ELKS/Rab6-interacting/CAST family member 1-like</fullName>
    </submittedName>
</protein>
<dbReference type="AlphaFoldDB" id="A0A3Q0IVF8"/>
<feature type="coiled-coil region" evidence="1">
    <location>
        <begin position="160"/>
        <end position="187"/>
    </location>
</feature>
<dbReference type="RefSeq" id="XP_026680234.1">
    <property type="nucleotide sequence ID" value="XM_026824433.1"/>
</dbReference>
<name>A0A3Q0IVF8_DIACI</name>
<sequence length="316" mass="37516">MKLTNENKQYEEKIKETENFIKESETDEILATDRNKIKLIRNELIRTEADLDDIKYNVRDAEVIVNNMKQCLEDRQDLVNHYKFKCNHVKELLKDQDESISTMKIQFEQLIEKLNKEFDDMKKNISEELRQLIPVINELKLTQKRLDTSETLLCLARSKYENMKKELSDLKSQIETLFEELNYAKKNELSEEHCANVNKQVALWENDTEVHINQRNDLKETIQKLKHDIKKANLNVKEKQKELCQLKMVEKDLRENLTEQFQQQATNLAKCRGIGSTEAYLMRQTQNLETERKSLNMKLACLPQRNPYCTHPCKTF</sequence>
<dbReference type="KEGG" id="dci:113467925"/>
<evidence type="ECO:0000313" key="2">
    <source>
        <dbReference type="Proteomes" id="UP000079169"/>
    </source>
</evidence>
<feature type="coiled-coil region" evidence="1">
    <location>
        <begin position="104"/>
        <end position="131"/>
    </location>
</feature>
<evidence type="ECO:0000313" key="3">
    <source>
        <dbReference type="RefSeq" id="XP_026680234.1"/>
    </source>
</evidence>
<dbReference type="GeneID" id="113467925"/>
<reference evidence="3" key="1">
    <citation type="submission" date="2025-08" db="UniProtKB">
        <authorList>
            <consortium name="RefSeq"/>
        </authorList>
    </citation>
    <scope>IDENTIFICATION</scope>
</reference>